<feature type="domain" description="Periplasmic binding protein" evidence="4">
    <location>
        <begin position="13"/>
        <end position="268"/>
    </location>
</feature>
<dbReference type="InterPro" id="IPR025997">
    <property type="entry name" value="SBP_2_dom"/>
</dbReference>
<dbReference type="PANTHER" id="PTHR46847">
    <property type="entry name" value="D-ALLOSE-BINDING PERIPLASMIC PROTEIN-RELATED"/>
    <property type="match status" value="1"/>
</dbReference>
<dbReference type="EMBL" id="JACIDO010000014">
    <property type="protein sequence ID" value="MBB3937987.1"/>
    <property type="molecule type" value="Genomic_DNA"/>
</dbReference>
<evidence type="ECO:0000259" key="4">
    <source>
        <dbReference type="Pfam" id="PF13407"/>
    </source>
</evidence>
<proteinExistence type="inferred from homology"/>
<dbReference type="Pfam" id="PF13407">
    <property type="entry name" value="Peripla_BP_4"/>
    <property type="match status" value="1"/>
</dbReference>
<dbReference type="Proteomes" id="UP000531216">
    <property type="component" value="Unassembled WGS sequence"/>
</dbReference>
<gene>
    <name evidence="5" type="ORF">GGR05_004157</name>
</gene>
<dbReference type="GO" id="GO:0030246">
    <property type="term" value="F:carbohydrate binding"/>
    <property type="evidence" value="ECO:0007669"/>
    <property type="project" value="UniProtKB-ARBA"/>
</dbReference>
<dbReference type="SUPFAM" id="SSF53822">
    <property type="entry name" value="Periplasmic binding protein-like I"/>
    <property type="match status" value="1"/>
</dbReference>
<dbReference type="GO" id="GO:0030313">
    <property type="term" value="C:cell envelope"/>
    <property type="evidence" value="ECO:0007669"/>
    <property type="project" value="UniProtKB-SubCell"/>
</dbReference>
<accession>A0A7W6BW34</accession>
<dbReference type="AlphaFoldDB" id="A0A7W6BW34"/>
<organism evidence="5 6">
    <name type="scientific">Aureimonas phyllosphaerae</name>
    <dbReference type="NCBI Taxonomy" id="1166078"/>
    <lineage>
        <taxon>Bacteria</taxon>
        <taxon>Pseudomonadati</taxon>
        <taxon>Pseudomonadota</taxon>
        <taxon>Alphaproteobacteria</taxon>
        <taxon>Hyphomicrobiales</taxon>
        <taxon>Aurantimonadaceae</taxon>
        <taxon>Aureimonas</taxon>
    </lineage>
</organism>
<evidence type="ECO:0000313" key="6">
    <source>
        <dbReference type="Proteomes" id="UP000531216"/>
    </source>
</evidence>
<name>A0A7W6BW34_9HYPH</name>
<reference evidence="5 6" key="1">
    <citation type="submission" date="2020-08" db="EMBL/GenBank/DDBJ databases">
        <title>Genomic Encyclopedia of Type Strains, Phase IV (KMG-IV): sequencing the most valuable type-strain genomes for metagenomic binning, comparative biology and taxonomic classification.</title>
        <authorList>
            <person name="Goeker M."/>
        </authorList>
    </citation>
    <scope>NUCLEOTIDE SEQUENCE [LARGE SCALE GENOMIC DNA]</scope>
    <source>
        <strain evidence="5 6">DSM 25024</strain>
    </source>
</reference>
<evidence type="ECO:0000313" key="5">
    <source>
        <dbReference type="EMBL" id="MBB3937987.1"/>
    </source>
</evidence>
<keyword evidence="6" id="KW-1185">Reference proteome</keyword>
<evidence type="ECO:0000256" key="2">
    <source>
        <dbReference type="ARBA" id="ARBA00007639"/>
    </source>
</evidence>
<evidence type="ECO:0000256" key="3">
    <source>
        <dbReference type="ARBA" id="ARBA00022729"/>
    </source>
</evidence>
<comment type="subcellular location">
    <subcellularLocation>
        <location evidence="1">Cell envelope</location>
    </subcellularLocation>
</comment>
<sequence length="306" mass="32325">MREEARSHAFELALLLHTRASDWSRRQIAGIEATLAEAGAKISDIIDCEFSPSAQVAAIDRLIAARPDAVIAIPVGGTVVTDAFRRLATSGVRLILLDNVPSGLLPESDYASAVSCDNFRLGQIAAELLSPHVPPGGRVCVAAYSVDFFATAQREIGFDKWMRCERPDIRLAHLKFETPARAVEVIATYLEKEPEPDGVFIVWDEPAVAALSVLSACKRPPAMTTVDLGAAAAAALGEGRILCGVAAQNPFRQGAVAAAAAILVLTGRSVPSWIVVPALTATPRNASAVYREVSGAETLFTSSPVA</sequence>
<comment type="similarity">
    <text evidence="2">Belongs to the bacterial solute-binding protein 2 family.</text>
</comment>
<evidence type="ECO:0000256" key="1">
    <source>
        <dbReference type="ARBA" id="ARBA00004196"/>
    </source>
</evidence>
<dbReference type="Gene3D" id="3.40.50.2300">
    <property type="match status" value="2"/>
</dbReference>
<keyword evidence="3" id="KW-0732">Signal</keyword>
<comment type="caution">
    <text evidence="5">The sequence shown here is derived from an EMBL/GenBank/DDBJ whole genome shotgun (WGS) entry which is preliminary data.</text>
</comment>
<dbReference type="PANTHER" id="PTHR46847:SF1">
    <property type="entry name" value="D-ALLOSE-BINDING PERIPLASMIC PROTEIN-RELATED"/>
    <property type="match status" value="1"/>
</dbReference>
<dbReference type="InterPro" id="IPR028082">
    <property type="entry name" value="Peripla_BP_I"/>
</dbReference>
<protein>
    <submittedName>
        <fullName evidence="5">Ribose transport system substrate-binding protein</fullName>
    </submittedName>
</protein>